<dbReference type="GO" id="GO:0015658">
    <property type="term" value="F:branched-chain amino acid transmembrane transporter activity"/>
    <property type="evidence" value="ECO:0007669"/>
    <property type="project" value="InterPro"/>
</dbReference>
<name>A0A2M8J1W3_9RHOB</name>
<evidence type="ECO:0000256" key="4">
    <source>
        <dbReference type="ARBA" id="ARBA00022989"/>
    </source>
</evidence>
<dbReference type="GO" id="GO:0005886">
    <property type="term" value="C:plasma membrane"/>
    <property type="evidence" value="ECO:0007669"/>
    <property type="project" value="UniProtKB-SubCell"/>
</dbReference>
<keyword evidence="8" id="KW-1185">Reference proteome</keyword>
<dbReference type="InterPro" id="IPR001851">
    <property type="entry name" value="ABC_transp_permease"/>
</dbReference>
<organism evidence="7 8">
    <name type="scientific">Pseudooceanicola lipolyticus</name>
    <dbReference type="NCBI Taxonomy" id="2029104"/>
    <lineage>
        <taxon>Bacteria</taxon>
        <taxon>Pseudomonadati</taxon>
        <taxon>Pseudomonadota</taxon>
        <taxon>Alphaproteobacteria</taxon>
        <taxon>Rhodobacterales</taxon>
        <taxon>Paracoccaceae</taxon>
        <taxon>Pseudooceanicola</taxon>
    </lineage>
</organism>
<dbReference type="InterPro" id="IPR043428">
    <property type="entry name" value="LivM-like"/>
</dbReference>
<dbReference type="PANTHER" id="PTHR30482:SF17">
    <property type="entry name" value="ABC TRANSPORTER ATP-BINDING PROTEIN"/>
    <property type="match status" value="1"/>
</dbReference>
<dbReference type="EMBL" id="PGTB01000031">
    <property type="protein sequence ID" value="PJE36771.1"/>
    <property type="molecule type" value="Genomic_DNA"/>
</dbReference>
<evidence type="ECO:0000256" key="6">
    <source>
        <dbReference type="SAM" id="Phobius"/>
    </source>
</evidence>
<keyword evidence="2" id="KW-1003">Cell membrane</keyword>
<sequence>MTDAIHKTAAVTRAPRLTLQAVLPWLLGIAFLGLMPFIFDSNSAITIMNQMMITIVFALSYNMLLGQGGMLSFGHAVYMGVGGFFCMHIMNMVETRELPLPLPLLPVFGGLFGLGLATIIGSFSTRKAGTVFAMISLGIGELIAACSVIIVVFFGGEEGISGDRTYGLPVFGIEFLRQVEVYYVLAFWTVLSALLMYLFSRTPVGRMANAVRDNPERAEFLGYSARWVRYFSFCIAGFFAGVAGGLFAINYEILTEGNLNLAQSGVILLVTFLGGVGFFFGPILGALVFTMLQTVMSLQTELWQLYLGAMFVATVMFFPGGLAGVLMMHVPAIRLGKLGRLVVPYAKTLIPAVIAILGAIILLELTFHTRHAVAGDTTVRLFWTDLNSHSLGPWIAGLAMLLGGFLLARRSVPELTAAWHDANTPEGGRA</sequence>
<dbReference type="Pfam" id="PF02653">
    <property type="entry name" value="BPD_transp_2"/>
    <property type="match status" value="1"/>
</dbReference>
<feature type="transmembrane region" description="Helical" evidence="6">
    <location>
        <begin position="303"/>
        <end position="328"/>
    </location>
</feature>
<feature type="transmembrane region" description="Helical" evidence="6">
    <location>
        <begin position="131"/>
        <end position="154"/>
    </location>
</feature>
<proteinExistence type="predicted"/>
<evidence type="ECO:0000256" key="2">
    <source>
        <dbReference type="ARBA" id="ARBA00022475"/>
    </source>
</evidence>
<gene>
    <name evidence="7" type="ORF">CVM52_10345</name>
</gene>
<keyword evidence="5 6" id="KW-0472">Membrane</keyword>
<evidence type="ECO:0000256" key="3">
    <source>
        <dbReference type="ARBA" id="ARBA00022692"/>
    </source>
</evidence>
<feature type="transmembrane region" description="Helical" evidence="6">
    <location>
        <begin position="102"/>
        <end position="125"/>
    </location>
</feature>
<feature type="transmembrane region" description="Helical" evidence="6">
    <location>
        <begin position="266"/>
        <end position="291"/>
    </location>
</feature>
<feature type="transmembrane region" description="Helical" evidence="6">
    <location>
        <begin position="230"/>
        <end position="254"/>
    </location>
</feature>
<evidence type="ECO:0000313" key="7">
    <source>
        <dbReference type="EMBL" id="PJE36771.1"/>
    </source>
</evidence>
<dbReference type="RefSeq" id="WP_100162432.1">
    <property type="nucleotide sequence ID" value="NZ_PGTB01000031.1"/>
</dbReference>
<protein>
    <submittedName>
        <fullName evidence="7">Branched-chain amino acid ABC transporter permease</fullName>
    </submittedName>
</protein>
<feature type="transmembrane region" description="Helical" evidence="6">
    <location>
        <begin position="46"/>
        <end position="64"/>
    </location>
</feature>
<evidence type="ECO:0000313" key="8">
    <source>
        <dbReference type="Proteomes" id="UP000231553"/>
    </source>
</evidence>
<dbReference type="CDD" id="cd06581">
    <property type="entry name" value="TM_PBP1_LivM_like"/>
    <property type="match status" value="1"/>
</dbReference>
<accession>A0A2M8J1W3</accession>
<keyword evidence="4 6" id="KW-1133">Transmembrane helix</keyword>
<comment type="subcellular location">
    <subcellularLocation>
        <location evidence="1">Cell membrane</location>
        <topology evidence="1">Multi-pass membrane protein</topology>
    </subcellularLocation>
</comment>
<feature type="transmembrane region" description="Helical" evidence="6">
    <location>
        <begin position="22"/>
        <end position="39"/>
    </location>
</feature>
<dbReference type="OrthoDB" id="9804361at2"/>
<dbReference type="PANTHER" id="PTHR30482">
    <property type="entry name" value="HIGH-AFFINITY BRANCHED-CHAIN AMINO ACID TRANSPORT SYSTEM PERMEASE"/>
    <property type="match status" value="1"/>
</dbReference>
<feature type="transmembrane region" description="Helical" evidence="6">
    <location>
        <begin position="349"/>
        <end position="371"/>
    </location>
</feature>
<comment type="caution">
    <text evidence="7">The sequence shown here is derived from an EMBL/GenBank/DDBJ whole genome shotgun (WGS) entry which is preliminary data.</text>
</comment>
<dbReference type="Proteomes" id="UP000231553">
    <property type="component" value="Unassembled WGS sequence"/>
</dbReference>
<evidence type="ECO:0000256" key="1">
    <source>
        <dbReference type="ARBA" id="ARBA00004651"/>
    </source>
</evidence>
<reference evidence="7 8" key="1">
    <citation type="journal article" date="2018" name="Int. J. Syst. Evol. Microbiol.">
        <title>Pseudooceanicola lipolyticus sp. nov., a marine alphaproteobacterium, reclassification of Oceanicola flagellatus as Pseudooceanicola flagellatus comb. nov. and emended description of the genus Pseudooceanicola.</title>
        <authorList>
            <person name="Huang M.-M."/>
            <person name="Guo L.-L."/>
            <person name="Wu Y.-H."/>
            <person name="Lai Q.-L."/>
            <person name="Shao Z.-Z."/>
            <person name="Wang C.-S."/>
            <person name="Wu M."/>
            <person name="Xu X.-W."/>
        </authorList>
    </citation>
    <scope>NUCLEOTIDE SEQUENCE [LARGE SCALE GENOMIC DNA]</scope>
    <source>
        <strain evidence="7 8">157</strain>
    </source>
</reference>
<dbReference type="AlphaFoldDB" id="A0A2M8J1W3"/>
<keyword evidence="3 6" id="KW-0812">Transmembrane</keyword>
<feature type="transmembrane region" description="Helical" evidence="6">
    <location>
        <begin position="181"/>
        <end position="199"/>
    </location>
</feature>
<evidence type="ECO:0000256" key="5">
    <source>
        <dbReference type="ARBA" id="ARBA00023136"/>
    </source>
</evidence>
<feature type="transmembrane region" description="Helical" evidence="6">
    <location>
        <begin position="70"/>
        <end position="90"/>
    </location>
</feature>
<feature type="transmembrane region" description="Helical" evidence="6">
    <location>
        <begin position="391"/>
        <end position="408"/>
    </location>
</feature>